<dbReference type="Pfam" id="PF17766">
    <property type="entry name" value="fn3_6"/>
    <property type="match status" value="1"/>
</dbReference>
<comment type="caution">
    <text evidence="3">The sequence shown here is derived from an EMBL/GenBank/DDBJ whole genome shotgun (WGS) entry which is preliminary data.</text>
</comment>
<evidence type="ECO:0000313" key="3">
    <source>
        <dbReference type="EMBL" id="KAK4783981.1"/>
    </source>
</evidence>
<dbReference type="InterPro" id="IPR041469">
    <property type="entry name" value="Subtilisin-like_FN3"/>
</dbReference>
<dbReference type="Proteomes" id="UP001346149">
    <property type="component" value="Unassembled WGS sequence"/>
</dbReference>
<accession>A0AAN7LN64</accession>
<dbReference type="AlphaFoldDB" id="A0AAN7LN64"/>
<keyword evidence="4" id="KW-1185">Reference proteome</keyword>
<evidence type="ECO:0000259" key="2">
    <source>
        <dbReference type="Pfam" id="PF17766"/>
    </source>
</evidence>
<feature type="domain" description="Subtilisin-like protease fibronectin type-III" evidence="2">
    <location>
        <begin position="9"/>
        <end position="65"/>
    </location>
</feature>
<reference evidence="3 4" key="1">
    <citation type="journal article" date="2023" name="Hortic Res">
        <title>Pangenome of water caltrop reveals structural variations and asymmetric subgenome divergence after allopolyploidization.</title>
        <authorList>
            <person name="Zhang X."/>
            <person name="Chen Y."/>
            <person name="Wang L."/>
            <person name="Yuan Y."/>
            <person name="Fang M."/>
            <person name="Shi L."/>
            <person name="Lu R."/>
            <person name="Comes H.P."/>
            <person name="Ma Y."/>
            <person name="Chen Y."/>
            <person name="Huang G."/>
            <person name="Zhou Y."/>
            <person name="Zheng Z."/>
            <person name="Qiu Y."/>
        </authorList>
    </citation>
    <scope>NUCLEOTIDE SEQUENCE [LARGE SCALE GENOMIC DNA]</scope>
    <source>
        <strain evidence="3">F231</strain>
    </source>
</reference>
<protein>
    <recommendedName>
        <fullName evidence="2">Subtilisin-like protease fibronectin type-III domain-containing protein</fullName>
    </recommendedName>
</protein>
<name>A0AAN7LN64_TRANT</name>
<dbReference type="EMBL" id="JAXQNO010000014">
    <property type="protein sequence ID" value="KAK4783981.1"/>
    <property type="molecule type" value="Genomic_DNA"/>
</dbReference>
<evidence type="ECO:0000313" key="4">
    <source>
        <dbReference type="Proteomes" id="UP001346149"/>
    </source>
</evidence>
<proteinExistence type="predicted"/>
<evidence type="ECO:0000256" key="1">
    <source>
        <dbReference type="SAM" id="MobiDB-lite"/>
    </source>
</evidence>
<sequence>MVPQFNPDLKLRISVFPNVLHFKSRDQKQTFRVVVSGKERVDGDVFYSSMAWLSGKHTITVPITIYSMAQPDLMCCPVPIMDSNEPGQVRVRAPRLSWINGGSGERVRNRPERSCASPENGSDPGLNVGT</sequence>
<dbReference type="Gene3D" id="2.60.40.2310">
    <property type="match status" value="1"/>
</dbReference>
<gene>
    <name evidence="3" type="ORF">SAY86_018349</name>
</gene>
<feature type="region of interest" description="Disordered" evidence="1">
    <location>
        <begin position="100"/>
        <end position="130"/>
    </location>
</feature>
<organism evidence="3 4">
    <name type="scientific">Trapa natans</name>
    <name type="common">Water chestnut</name>
    <dbReference type="NCBI Taxonomy" id="22666"/>
    <lineage>
        <taxon>Eukaryota</taxon>
        <taxon>Viridiplantae</taxon>
        <taxon>Streptophyta</taxon>
        <taxon>Embryophyta</taxon>
        <taxon>Tracheophyta</taxon>
        <taxon>Spermatophyta</taxon>
        <taxon>Magnoliopsida</taxon>
        <taxon>eudicotyledons</taxon>
        <taxon>Gunneridae</taxon>
        <taxon>Pentapetalae</taxon>
        <taxon>rosids</taxon>
        <taxon>malvids</taxon>
        <taxon>Myrtales</taxon>
        <taxon>Lythraceae</taxon>
        <taxon>Trapa</taxon>
    </lineage>
</organism>